<evidence type="ECO:0000256" key="7">
    <source>
        <dbReference type="SAM" id="Phobius"/>
    </source>
</evidence>
<dbReference type="InterPro" id="IPR044751">
    <property type="entry name" value="Ion_transp-like_CBS"/>
</dbReference>
<evidence type="ECO:0000313" key="9">
    <source>
        <dbReference type="EMBL" id="HER44380.1"/>
    </source>
</evidence>
<comment type="similarity">
    <text evidence="2">Belongs to the UPF0053 family.</text>
</comment>
<feature type="transmembrane region" description="Helical" evidence="7">
    <location>
        <begin position="133"/>
        <end position="157"/>
    </location>
</feature>
<comment type="subcellular location">
    <subcellularLocation>
        <location evidence="1">Cell membrane</location>
        <topology evidence="1">Multi-pass membrane protein</topology>
    </subcellularLocation>
</comment>
<dbReference type="Proteomes" id="UP000886069">
    <property type="component" value="Unassembled WGS sequence"/>
</dbReference>
<dbReference type="FunFam" id="3.10.580.10:FF:000002">
    <property type="entry name" value="Magnesium/cobalt efflux protein CorC"/>
    <property type="match status" value="1"/>
</dbReference>
<name>A0A7V2AW63_UNCEI</name>
<evidence type="ECO:0000256" key="2">
    <source>
        <dbReference type="ARBA" id="ARBA00006337"/>
    </source>
</evidence>
<comment type="caution">
    <text evidence="9">The sequence shown here is derived from an EMBL/GenBank/DDBJ whole genome shotgun (WGS) entry which is preliminary data.</text>
</comment>
<dbReference type="SUPFAM" id="SSF54631">
    <property type="entry name" value="CBS-domain pair"/>
    <property type="match status" value="1"/>
</dbReference>
<feature type="domain" description="CBS" evidence="8">
    <location>
        <begin position="269"/>
        <end position="326"/>
    </location>
</feature>
<evidence type="ECO:0000256" key="1">
    <source>
        <dbReference type="ARBA" id="ARBA00004651"/>
    </source>
</evidence>
<proteinExistence type="inferred from homology"/>
<evidence type="ECO:0000259" key="8">
    <source>
        <dbReference type="PROSITE" id="PS51371"/>
    </source>
</evidence>
<dbReference type="PANTHER" id="PTHR22777">
    <property type="entry name" value="HEMOLYSIN-RELATED"/>
    <property type="match status" value="1"/>
</dbReference>
<dbReference type="PROSITE" id="PS51371">
    <property type="entry name" value="CBS"/>
    <property type="match status" value="2"/>
</dbReference>
<dbReference type="EMBL" id="DSEC01000574">
    <property type="protein sequence ID" value="HER44380.1"/>
    <property type="molecule type" value="Genomic_DNA"/>
</dbReference>
<evidence type="ECO:0000256" key="5">
    <source>
        <dbReference type="ARBA" id="ARBA00023122"/>
    </source>
</evidence>
<feature type="transmembrane region" description="Helical" evidence="7">
    <location>
        <begin position="58"/>
        <end position="79"/>
    </location>
</feature>
<keyword evidence="7" id="KW-0472">Membrane</keyword>
<organism evidence="9">
    <name type="scientific">Eiseniibacteriota bacterium</name>
    <dbReference type="NCBI Taxonomy" id="2212470"/>
    <lineage>
        <taxon>Bacteria</taxon>
        <taxon>Candidatus Eiseniibacteriota</taxon>
    </lineage>
</organism>
<dbReference type="PANTHER" id="PTHR22777:SF32">
    <property type="entry name" value="UPF0053 INNER MEMBRANE PROTEIN YFJD"/>
    <property type="match status" value="1"/>
</dbReference>
<keyword evidence="3" id="KW-1003">Cell membrane</keyword>
<dbReference type="InterPro" id="IPR000644">
    <property type="entry name" value="CBS_dom"/>
</dbReference>
<keyword evidence="5 6" id="KW-0129">CBS domain</keyword>
<evidence type="ECO:0000256" key="3">
    <source>
        <dbReference type="ARBA" id="ARBA00022475"/>
    </source>
</evidence>
<evidence type="ECO:0000256" key="4">
    <source>
        <dbReference type="ARBA" id="ARBA00022737"/>
    </source>
</evidence>
<dbReference type="Pfam" id="PF00571">
    <property type="entry name" value="CBS"/>
    <property type="match status" value="2"/>
</dbReference>
<evidence type="ECO:0000256" key="6">
    <source>
        <dbReference type="PROSITE-ProRule" id="PRU00703"/>
    </source>
</evidence>
<dbReference type="SMART" id="SM00116">
    <property type="entry name" value="CBS"/>
    <property type="match status" value="2"/>
</dbReference>
<keyword evidence="7" id="KW-0812">Transmembrane</keyword>
<dbReference type="AlphaFoldDB" id="A0A7V2AW63"/>
<reference evidence="9" key="1">
    <citation type="journal article" date="2020" name="mSystems">
        <title>Genome- and Community-Level Interaction Insights into Carbon Utilization and Element Cycling Functions of Hydrothermarchaeota in Hydrothermal Sediment.</title>
        <authorList>
            <person name="Zhou Z."/>
            <person name="Liu Y."/>
            <person name="Xu W."/>
            <person name="Pan J."/>
            <person name="Luo Z.H."/>
            <person name="Li M."/>
        </authorList>
    </citation>
    <scope>NUCLEOTIDE SEQUENCE [LARGE SCALE GENOMIC DNA]</scope>
    <source>
        <strain evidence="9">SpSt-1233</strain>
    </source>
</reference>
<accession>A0A7V2AW63</accession>
<dbReference type="InterPro" id="IPR046342">
    <property type="entry name" value="CBS_dom_sf"/>
</dbReference>
<dbReference type="CDD" id="cd04590">
    <property type="entry name" value="CBS_pair_CorC_HlyC_assoc"/>
    <property type="match status" value="1"/>
</dbReference>
<dbReference type="Gene3D" id="3.10.580.10">
    <property type="entry name" value="CBS-domain"/>
    <property type="match status" value="1"/>
</dbReference>
<protein>
    <submittedName>
        <fullName evidence="9">CBS domain-containing protein</fullName>
    </submittedName>
</protein>
<feature type="domain" description="CBS" evidence="8">
    <location>
        <begin position="205"/>
        <end position="266"/>
    </location>
</feature>
<keyword evidence="7" id="KW-1133">Transmembrane helix</keyword>
<sequence>MQALISDMIVIMLLAAAQFLTTGGLTAFTRVSRMSGDRIFPRGSGADRCLRMIHGGRLHAAMILVAVQVVLLVAASRALPASAGSVLEWSGWKYRHAAAAVPVVEALILLAAAVAGVGTGVRHPAWMARFVSYPFCPVYILLRPFSGLLLRIISLVFPDLPGELASFFMLIQHREEPGEGFIEKNGSRLVHSIVEFGEKKVREVMVPRIDVFAIEKGLTMTEVRDVLAGAGHSRVPVFDGNIDRIVGMLYVKDLVAVETGEDGRGIEHLTREPYFVPEGKKIDELLREFQLKKMHMAIVVDEYGGTSGIVTLEDILEEIVGEIRDEFDHETPLVRKAGEGR</sequence>
<gene>
    <name evidence="9" type="ORF">ENO08_07970</name>
</gene>
<feature type="non-terminal residue" evidence="9">
    <location>
        <position position="341"/>
    </location>
</feature>
<dbReference type="GO" id="GO:0005886">
    <property type="term" value="C:plasma membrane"/>
    <property type="evidence" value="ECO:0007669"/>
    <property type="project" value="UniProtKB-SubCell"/>
</dbReference>
<feature type="transmembrane region" description="Helical" evidence="7">
    <location>
        <begin position="6"/>
        <end position="28"/>
    </location>
</feature>
<keyword evidence="4" id="KW-0677">Repeat</keyword>
<feature type="transmembrane region" description="Helical" evidence="7">
    <location>
        <begin position="99"/>
        <end position="121"/>
    </location>
</feature>